<name>A0ABD2Q748_9PLAT</name>
<accession>A0ABD2Q748</accession>
<feature type="compositionally biased region" description="Polar residues" evidence="2">
    <location>
        <begin position="1073"/>
        <end position="1084"/>
    </location>
</feature>
<dbReference type="EMBL" id="JBJKFK010000761">
    <property type="protein sequence ID" value="KAL3315398.1"/>
    <property type="molecule type" value="Genomic_DNA"/>
</dbReference>
<dbReference type="InterPro" id="IPR025574">
    <property type="entry name" value="Nucleoporin_FG_rpt"/>
</dbReference>
<evidence type="ECO:0008006" key="5">
    <source>
        <dbReference type="Google" id="ProtNLM"/>
    </source>
</evidence>
<reference evidence="3 4" key="1">
    <citation type="submission" date="2024-11" db="EMBL/GenBank/DDBJ databases">
        <title>Adaptive evolution of stress response genes in parasites aligns with host niche diversity.</title>
        <authorList>
            <person name="Hahn C."/>
            <person name="Resl P."/>
        </authorList>
    </citation>
    <scope>NUCLEOTIDE SEQUENCE [LARGE SCALE GENOMIC DNA]</scope>
    <source>
        <strain evidence="3">EGGRZ-B1_66</strain>
        <tissue evidence="3">Body</tissue>
    </source>
</reference>
<sequence length="1084" mass="116234">MILLQPHLEKLGIKEFEFLGLFWFSTTHFLIALKIGLKAIVLHVNSPSKTENVFLNCLETLTGHCKPELVQQYLFRPLNPGLPFVLCLWSYDSEDLCLIQMPAEGSTEVPKVSNILPLPCSHTVLGLDVIPFILDKAPQILCTVHTSANVSLVTVIRPKDDTSKEFLTLYAKSFVDSLSPPAFKPLTGKMKHLQPTEPEPAATKPSFAADLKPLLPSNSLGQPISLFPSTTVAQTAGVLPPTNISQVNQILPTTVAQPTSVLPPTTVAQAKPVPEVNPIALAPKPLPVEKVIHVKYEVPRSLCKLMELFTEAVLKERVSCGKTWQQLNDLLNKNGEPSLCKINQTQAAIQTVFQFLAHFRTINEQFHLASTEIRTDCVQTIGFLAHLTGKIDETLSEKNFRKEIVRKLCPEAEHNLRSVKTKSKNVDNSFSQIEAQLKELNEQFSRLMKAGPSLSQNQANVSQILQTTLSHNWKLLLFERSRVAKLFSRLELNEAEKSQLCSAEKEAKQELIMSLDKMQLGPTTSAKEQALLEQDSRLFEMLFPKSKWKVNIIKAPKILSEKVVLVPKTPLQKTKSRNLPPVRSPGKIFTNDLNLLGYISPISSQEMGPQFESPLPGQKDTFKFESMSVPEKQKPSSITPTPVTTSPATLPKPVAKSIFEQKFKDITQSVKTTTGIVSNLFGKSEPQKPAPASEGLLATATTSSGGLFASTQPSTQTPSLFPASQPSSGLFSSNQTTSSTTSLFPTSKPTGGLFDSPTSSKPEGLFGTAQQTSTTGTGLFPSPQKMSTNNLGLFTSAQQVSTKSPGLFGSPQQTATMSSSLFPQQTTAPSSGGLFGAKTQATEQKPETGGLFATPQSPSKPSPGIGLFGATSQQPSGKLFESATATSSVQPQTGGLFGSNADKTNQLSSLFGQATGFGSPAPNQSSENVFAKASSKDSNAMPGLFGENKGGGGLFGTLSSNQQVAASTNGWFGNNQSSKGLFSNNTTASSGSLFGTQSAFGALAANNPLGGKFPFLWSFILTGMTTSPQSNSVAQGGLFGGFQSSTSSGEGLFSSLAKQAGHVNTPLQPPVMGTSSPSFTQRRA</sequence>
<organism evidence="3 4">
    <name type="scientific">Cichlidogyrus casuarinus</name>
    <dbReference type="NCBI Taxonomy" id="1844966"/>
    <lineage>
        <taxon>Eukaryota</taxon>
        <taxon>Metazoa</taxon>
        <taxon>Spiralia</taxon>
        <taxon>Lophotrochozoa</taxon>
        <taxon>Platyhelminthes</taxon>
        <taxon>Monogenea</taxon>
        <taxon>Monopisthocotylea</taxon>
        <taxon>Dactylogyridea</taxon>
        <taxon>Ancyrocephalidae</taxon>
        <taxon>Cichlidogyrus</taxon>
    </lineage>
</organism>
<evidence type="ECO:0000256" key="1">
    <source>
        <dbReference type="SAM" id="Coils"/>
    </source>
</evidence>
<dbReference type="Proteomes" id="UP001626550">
    <property type="component" value="Unassembled WGS sequence"/>
</dbReference>
<evidence type="ECO:0000313" key="3">
    <source>
        <dbReference type="EMBL" id="KAL3315398.1"/>
    </source>
</evidence>
<evidence type="ECO:0000313" key="4">
    <source>
        <dbReference type="Proteomes" id="UP001626550"/>
    </source>
</evidence>
<dbReference type="GO" id="GO:0005643">
    <property type="term" value="C:nuclear pore"/>
    <property type="evidence" value="ECO:0007669"/>
    <property type="project" value="UniProtKB-ARBA"/>
</dbReference>
<feature type="compositionally biased region" description="Polar residues" evidence="2">
    <location>
        <begin position="704"/>
        <end position="731"/>
    </location>
</feature>
<keyword evidence="1" id="KW-0175">Coiled coil</keyword>
<feature type="compositionally biased region" description="Low complexity" evidence="2">
    <location>
        <begin position="767"/>
        <end position="778"/>
    </location>
</feature>
<comment type="caution">
    <text evidence="3">The sequence shown here is derived from an EMBL/GenBank/DDBJ whole genome shotgun (WGS) entry which is preliminary data.</text>
</comment>
<dbReference type="Pfam" id="PF13634">
    <property type="entry name" value="Nucleoporin_FG"/>
    <property type="match status" value="3"/>
</dbReference>
<proteinExistence type="predicted"/>
<keyword evidence="4" id="KW-1185">Reference proteome</keyword>
<evidence type="ECO:0000256" key="2">
    <source>
        <dbReference type="SAM" id="MobiDB-lite"/>
    </source>
</evidence>
<gene>
    <name evidence="3" type="ORF">Ciccas_005975</name>
</gene>
<dbReference type="AlphaFoldDB" id="A0ABD2Q748"/>
<feature type="region of interest" description="Disordered" evidence="2">
    <location>
        <begin position="704"/>
        <end position="787"/>
    </location>
</feature>
<feature type="compositionally biased region" description="Polar residues" evidence="2">
    <location>
        <begin position="811"/>
        <end position="830"/>
    </location>
</feature>
<protein>
    <recommendedName>
        <fullName evidence="5">Nuclear pore complex protein Nup214</fullName>
    </recommendedName>
</protein>
<feature type="compositionally biased region" description="Low complexity" evidence="2">
    <location>
        <begin position="732"/>
        <end position="750"/>
    </location>
</feature>
<feature type="region of interest" description="Disordered" evidence="2">
    <location>
        <begin position="1063"/>
        <end position="1084"/>
    </location>
</feature>
<feature type="coiled-coil region" evidence="1">
    <location>
        <begin position="423"/>
        <end position="450"/>
    </location>
</feature>
<feature type="region of interest" description="Disordered" evidence="2">
    <location>
        <begin position="626"/>
        <end position="649"/>
    </location>
</feature>
<feature type="region of interest" description="Disordered" evidence="2">
    <location>
        <begin position="811"/>
        <end position="876"/>
    </location>
</feature>
<feature type="compositionally biased region" description="Low complexity" evidence="2">
    <location>
        <begin position="635"/>
        <end position="649"/>
    </location>
</feature>